<dbReference type="EMBL" id="CZBX01000018">
    <property type="protein sequence ID" value="CUQ92960.1"/>
    <property type="molecule type" value="Genomic_DNA"/>
</dbReference>
<keyword evidence="5" id="KW-0472">Membrane</keyword>
<feature type="domain" description="Na+/H+ antiporter NhaC-like C-terminal" evidence="6">
    <location>
        <begin position="185"/>
        <end position="476"/>
    </location>
</feature>
<dbReference type="GO" id="GO:0005886">
    <property type="term" value="C:plasma membrane"/>
    <property type="evidence" value="ECO:0007669"/>
    <property type="project" value="UniProtKB-SubCell"/>
</dbReference>
<proteinExistence type="predicted"/>
<dbReference type="Proteomes" id="UP000078383">
    <property type="component" value="Unassembled WGS sequence"/>
</dbReference>
<evidence type="ECO:0000313" key="8">
    <source>
        <dbReference type="Proteomes" id="UP000078383"/>
    </source>
</evidence>
<gene>
    <name evidence="7" type="primary">mleN_3</name>
    <name evidence="7" type="ORF">ERS852502_02751</name>
</gene>
<evidence type="ECO:0000256" key="1">
    <source>
        <dbReference type="ARBA" id="ARBA00004651"/>
    </source>
</evidence>
<evidence type="ECO:0000256" key="3">
    <source>
        <dbReference type="ARBA" id="ARBA00022692"/>
    </source>
</evidence>
<reference evidence="7 8" key="1">
    <citation type="submission" date="2015-09" db="EMBL/GenBank/DDBJ databases">
        <authorList>
            <consortium name="Pathogen Informatics"/>
        </authorList>
    </citation>
    <scope>NUCLEOTIDE SEQUENCE [LARGE SCALE GENOMIC DNA]</scope>
    <source>
        <strain evidence="7 8">2789STDY5834889</strain>
    </source>
</reference>
<accession>A0A173W1H5</accession>
<evidence type="ECO:0000256" key="5">
    <source>
        <dbReference type="ARBA" id="ARBA00023136"/>
    </source>
</evidence>
<comment type="subcellular location">
    <subcellularLocation>
        <location evidence="1">Cell membrane</location>
        <topology evidence="1">Multi-pass membrane protein</topology>
    </subcellularLocation>
</comment>
<organism evidence="7 8">
    <name type="scientific">[Ruminococcus] torques</name>
    <dbReference type="NCBI Taxonomy" id="33039"/>
    <lineage>
        <taxon>Bacteria</taxon>
        <taxon>Bacillati</taxon>
        <taxon>Bacillota</taxon>
        <taxon>Clostridia</taxon>
        <taxon>Lachnospirales</taxon>
        <taxon>Lachnospiraceae</taxon>
        <taxon>Mediterraneibacter</taxon>
    </lineage>
</organism>
<dbReference type="OrthoDB" id="9762978at2"/>
<evidence type="ECO:0000259" key="6">
    <source>
        <dbReference type="Pfam" id="PF03553"/>
    </source>
</evidence>
<evidence type="ECO:0000256" key="2">
    <source>
        <dbReference type="ARBA" id="ARBA00022475"/>
    </source>
</evidence>
<dbReference type="Pfam" id="PF03553">
    <property type="entry name" value="Na_H_antiporter"/>
    <property type="match status" value="1"/>
</dbReference>
<dbReference type="PANTHER" id="PTHR43478">
    <property type="entry name" value="NA+/H+ ANTIPORTER-RELATED"/>
    <property type="match status" value="1"/>
</dbReference>
<dbReference type="AlphaFoldDB" id="A0A173W1H5"/>
<protein>
    <submittedName>
        <fullName evidence="7">Malate-2H(+)/Na(+)-lactate antiporter</fullName>
    </submittedName>
</protein>
<keyword evidence="2" id="KW-1003">Cell membrane</keyword>
<dbReference type="PANTHER" id="PTHR43478:SF1">
    <property type="entry name" value="NA+_H+ ANTIPORTER NHAC-LIKE C-TERMINAL DOMAIN-CONTAINING PROTEIN"/>
    <property type="match status" value="1"/>
</dbReference>
<name>A0A173W1H5_9FIRM</name>
<dbReference type="RefSeq" id="WP_055158206.1">
    <property type="nucleotide sequence ID" value="NZ_CZBR01000013.1"/>
</dbReference>
<dbReference type="GeneID" id="303258589"/>
<keyword evidence="3" id="KW-0812">Transmembrane</keyword>
<keyword evidence="4" id="KW-1133">Transmembrane helix</keyword>
<evidence type="ECO:0000256" key="4">
    <source>
        <dbReference type="ARBA" id="ARBA00022989"/>
    </source>
</evidence>
<dbReference type="InterPro" id="IPR018461">
    <property type="entry name" value="Na/H_Antiport_NhaC-like_C"/>
</dbReference>
<evidence type="ECO:0000313" key="7">
    <source>
        <dbReference type="EMBL" id="CUQ92960.1"/>
    </source>
</evidence>
<sequence length="523" mass="56084">MDAVYVGWLSILPPMIAIILALITKEVLFSLIAGVLSGTIIYSIASGMNPIVGPVSTVFDVMIQKADMNIIIFCFLLGGLVYLINASGGAQAYGKWASKIIRTKRSSLLLTSLLGCLIFLDDYFNCLTVGTVMKPITDRHHVSRAKLAYIIDATAAPVCIIAPISSWAAAVGSYLKNTGAFDSEFKAFITAIPYNFYAILSLLMVFLLCVFSLDFGPMAKQEVLAERGFLGGLDEQKDSLAQPKSGRVADMIVPILVLIVTAILGMLYNGGYWSNDPSLHTITAALGNCVAAQALVWGSFAGIITAFFMYIPRKIMTFKEFMDNFTKGMQQMITSGCILMLAWTIGGVCRDLLSTPVFVKTFIETTGLPGALLPALVFILAAFLSFATGTSWGTFGILIPIIIPVAQSICPELLLSSLAATLAGSVFGDHCSPISDTTILSSAGAGVNHLTHVSTQMIYALTVAGCSLIGYLIIGITNGNLLLSLGTSIFILCIFTFIMHRRSKTILNKKDICSTQQDPMLSL</sequence>